<proteinExistence type="inferred from homology"/>
<name>A0ABU5Y1F6_9MYCO</name>
<dbReference type="SUPFAM" id="SSF54909">
    <property type="entry name" value="Dimeric alpha+beta barrel"/>
    <property type="match status" value="1"/>
</dbReference>
<dbReference type="InterPro" id="IPR011008">
    <property type="entry name" value="Dimeric_a/b-barrel"/>
</dbReference>
<gene>
    <name evidence="3" type="ORF">KV113_20270</name>
</gene>
<sequence>MKYATLIFTRPGSHDEDLTPAEQASLNAEYMALRHESRCVGGGHLQPVETATTIREGLTTDGPFADTKEVFAGYFVIDAANLDEALEFAQRIPAVRLGGAVEVRPILEYPDEKGY</sequence>
<dbReference type="Gene3D" id="3.30.70.1060">
    <property type="entry name" value="Dimeric alpha+beta barrel"/>
    <property type="match status" value="1"/>
</dbReference>
<keyword evidence="4" id="KW-1185">Reference proteome</keyword>
<feature type="domain" description="YCII-related" evidence="2">
    <location>
        <begin position="1"/>
        <end position="108"/>
    </location>
</feature>
<evidence type="ECO:0000313" key="3">
    <source>
        <dbReference type="EMBL" id="MEB3033877.1"/>
    </source>
</evidence>
<evidence type="ECO:0000256" key="1">
    <source>
        <dbReference type="ARBA" id="ARBA00007689"/>
    </source>
</evidence>
<dbReference type="PANTHER" id="PTHR35174">
    <property type="entry name" value="BLL7171 PROTEIN-RELATED"/>
    <property type="match status" value="1"/>
</dbReference>
<organism evidence="3 4">
    <name type="scientific">[Mycobacterium] nativiensis</name>
    <dbReference type="NCBI Taxonomy" id="2855503"/>
    <lineage>
        <taxon>Bacteria</taxon>
        <taxon>Bacillati</taxon>
        <taxon>Actinomycetota</taxon>
        <taxon>Actinomycetes</taxon>
        <taxon>Mycobacteriales</taxon>
        <taxon>Mycobacteriaceae</taxon>
        <taxon>Mycolicibacter</taxon>
    </lineage>
</organism>
<dbReference type="InterPro" id="IPR005545">
    <property type="entry name" value="YCII"/>
</dbReference>
<evidence type="ECO:0000259" key="2">
    <source>
        <dbReference type="Pfam" id="PF03795"/>
    </source>
</evidence>
<dbReference type="RefSeq" id="WP_224975907.1">
    <property type="nucleotide sequence ID" value="NZ_JAYJJU010000023.1"/>
</dbReference>
<dbReference type="PANTHER" id="PTHR35174:SF3">
    <property type="entry name" value="BLL7171 PROTEIN"/>
    <property type="match status" value="1"/>
</dbReference>
<comment type="caution">
    <text evidence="3">The sequence shown here is derived from an EMBL/GenBank/DDBJ whole genome shotgun (WGS) entry which is preliminary data.</text>
</comment>
<protein>
    <submittedName>
        <fullName evidence="3">YciI family protein</fullName>
    </submittedName>
</protein>
<dbReference type="Pfam" id="PF03795">
    <property type="entry name" value="YCII"/>
    <property type="match status" value="1"/>
</dbReference>
<dbReference type="Proteomes" id="UP001298593">
    <property type="component" value="Unassembled WGS sequence"/>
</dbReference>
<dbReference type="EMBL" id="JAYJJU010000023">
    <property type="protein sequence ID" value="MEB3033877.1"/>
    <property type="molecule type" value="Genomic_DNA"/>
</dbReference>
<evidence type="ECO:0000313" key="4">
    <source>
        <dbReference type="Proteomes" id="UP001298593"/>
    </source>
</evidence>
<comment type="similarity">
    <text evidence="1">Belongs to the YciI family.</text>
</comment>
<reference evidence="3 4" key="1">
    <citation type="submission" date="2023-12" db="EMBL/GenBank/DDBJ databases">
        <title>Description of new species of Mycobacterium terrae complex isolated from sewage at the Sao Paulo Zoological Park Foundation in Brazil.</title>
        <authorList>
            <person name="Romagnoli C.L."/>
            <person name="Conceicao E.C."/>
            <person name="Machado E."/>
            <person name="Barreto L.B.P.F."/>
            <person name="Sharma A."/>
            <person name="Silva N.M."/>
            <person name="Marques L.E."/>
            <person name="Juliana M.A."/>
            <person name="Lourenco M.C.S."/>
            <person name="Digiampietri L.A."/>
            <person name="Suffys P.N."/>
            <person name="Viana-Niero C."/>
        </authorList>
    </citation>
    <scope>NUCLEOTIDE SEQUENCE [LARGE SCALE GENOMIC DNA]</scope>
    <source>
        <strain evidence="3 4">MYC340</strain>
    </source>
</reference>
<accession>A0ABU5Y1F6</accession>